<organism evidence="1 2">
    <name type="scientific">Choristoneura fumiferana</name>
    <name type="common">Spruce budworm moth</name>
    <name type="synonym">Archips fumiferana</name>
    <dbReference type="NCBI Taxonomy" id="7141"/>
    <lineage>
        <taxon>Eukaryota</taxon>
        <taxon>Metazoa</taxon>
        <taxon>Ecdysozoa</taxon>
        <taxon>Arthropoda</taxon>
        <taxon>Hexapoda</taxon>
        <taxon>Insecta</taxon>
        <taxon>Pterygota</taxon>
        <taxon>Neoptera</taxon>
        <taxon>Endopterygota</taxon>
        <taxon>Lepidoptera</taxon>
        <taxon>Glossata</taxon>
        <taxon>Ditrysia</taxon>
        <taxon>Tortricoidea</taxon>
        <taxon>Tortricidae</taxon>
        <taxon>Tortricinae</taxon>
        <taxon>Choristoneura</taxon>
    </lineage>
</organism>
<sequence length="357" mass="42112">MGVDKRALHNRPMVASVDPHSKALILLQQAKKKQEEREQAERVRREREQREKEREERERKREREREALERDRASPERRAHASTVFSTQTIRKVDTGVQTNGPGRPLSVAVQTDDAELYRISPSPLRTRERAERELSPRAAGALQRHSCSDFEEDALLLKKHEPARSYKPSLLDADAIQMRNEEAEKEAAAKRQFYQQELKNQILEQQRIREERKAREKERLKVSTHYAMNVIGTCQERNVKRIQDKRRRRMLEQAEMRRLEEQLRMLRMAQEREIGKQIDVSEQMKENATDYEKKRTALQKEIDLEQKALLRVAAKPRYTHTAQSDPSKTTPLLPPNTRQTERVHEKLKGTIFNQYT</sequence>
<protein>
    <submittedName>
        <fullName evidence="1">Uncharacterized protein</fullName>
    </submittedName>
</protein>
<gene>
    <name evidence="1" type="ORF">MSG28_012801</name>
</gene>
<comment type="caution">
    <text evidence="1">The sequence shown here is derived from an EMBL/GenBank/DDBJ whole genome shotgun (WGS) entry which is preliminary data.</text>
</comment>
<dbReference type="EMBL" id="CM046122">
    <property type="protein sequence ID" value="KAI8423779.1"/>
    <property type="molecule type" value="Genomic_DNA"/>
</dbReference>
<evidence type="ECO:0000313" key="2">
    <source>
        <dbReference type="Proteomes" id="UP001064048"/>
    </source>
</evidence>
<reference evidence="1 2" key="1">
    <citation type="journal article" date="2022" name="Genome Biol. Evol.">
        <title>The Spruce Budworm Genome: Reconstructing the Evolutionary History of Antifreeze Proteins.</title>
        <authorList>
            <person name="Beliveau C."/>
            <person name="Gagne P."/>
            <person name="Picq S."/>
            <person name="Vernygora O."/>
            <person name="Keeling C.I."/>
            <person name="Pinkney K."/>
            <person name="Doucet D."/>
            <person name="Wen F."/>
            <person name="Johnston J.S."/>
            <person name="Maaroufi H."/>
            <person name="Boyle B."/>
            <person name="Laroche J."/>
            <person name="Dewar K."/>
            <person name="Juretic N."/>
            <person name="Blackburn G."/>
            <person name="Nisole A."/>
            <person name="Brunet B."/>
            <person name="Brandao M."/>
            <person name="Lumley L."/>
            <person name="Duan J."/>
            <person name="Quan G."/>
            <person name="Lucarotti C.J."/>
            <person name="Roe A.D."/>
            <person name="Sperling F.A.H."/>
            <person name="Levesque R.C."/>
            <person name="Cusson M."/>
        </authorList>
    </citation>
    <scope>NUCLEOTIDE SEQUENCE [LARGE SCALE GENOMIC DNA]</scope>
    <source>
        <strain evidence="1">Glfc:IPQL:Cfum</strain>
    </source>
</reference>
<accession>A0ACC0JI68</accession>
<name>A0ACC0JI68_CHOFU</name>
<keyword evidence="2" id="KW-1185">Reference proteome</keyword>
<dbReference type="Proteomes" id="UP001064048">
    <property type="component" value="Chromosome 22"/>
</dbReference>
<proteinExistence type="predicted"/>
<evidence type="ECO:0000313" key="1">
    <source>
        <dbReference type="EMBL" id="KAI8423779.1"/>
    </source>
</evidence>